<reference evidence="1 2" key="1">
    <citation type="journal article" date="2008" name="PLoS ONE">
        <title>Genome sequence of the saprophyte Leptospira biflexa provides insights into the evolution of Leptospira and the pathogenesis of leptospirosis.</title>
        <authorList>
            <person name="Picardeau M."/>
            <person name="Bulach D.M."/>
            <person name="Bouchier C."/>
            <person name="Zuerner R.L."/>
            <person name="Zidane N."/>
            <person name="Wilson P.J."/>
            <person name="Creno S."/>
            <person name="Kuczek E.S."/>
            <person name="Bommezzadri S."/>
            <person name="Davis J.C."/>
            <person name="McGrath A."/>
            <person name="Johnson M.J."/>
            <person name="Boursaux-Eude C."/>
            <person name="Seemann T."/>
            <person name="Rouy Z."/>
            <person name="Coppel R.L."/>
            <person name="Rood J.I."/>
            <person name="Lajus A."/>
            <person name="Davies J.K."/>
            <person name="Medigue C."/>
            <person name="Adler B."/>
        </authorList>
    </citation>
    <scope>NUCLEOTIDE SEQUENCE [LARGE SCALE GENOMIC DNA]</scope>
    <source>
        <strain evidence="2">Patoc 1 / ATCC 23582 / Paris</strain>
    </source>
</reference>
<dbReference type="AlphaFoldDB" id="B0SP12"/>
<proteinExistence type="predicted"/>
<organism evidence="1 2">
    <name type="scientific">Leptospira biflexa serovar Patoc (strain Patoc 1 / ATCC 23582 / Paris)</name>
    <dbReference type="NCBI Taxonomy" id="456481"/>
    <lineage>
        <taxon>Bacteria</taxon>
        <taxon>Pseudomonadati</taxon>
        <taxon>Spirochaetota</taxon>
        <taxon>Spirochaetia</taxon>
        <taxon>Leptospirales</taxon>
        <taxon>Leptospiraceae</taxon>
        <taxon>Leptospira</taxon>
    </lineage>
</organism>
<gene>
    <name evidence="1" type="ordered locus">LEPBI_I2956</name>
</gene>
<evidence type="ECO:0000313" key="1">
    <source>
        <dbReference type="EMBL" id="ABZ99024.1"/>
    </source>
</evidence>
<sequence length="35" mass="3970">MKASLPPFFHFTNVSGDYTICIDSNQLLIHFIVLS</sequence>
<name>B0SP12_LEPBP</name>
<dbReference type="STRING" id="456481.LEPBI_I2956"/>
<dbReference type="KEGG" id="lbi:LEPBI_I2956"/>
<dbReference type="HOGENOM" id="CLU_3365658_0_0_12"/>
<evidence type="ECO:0000313" key="2">
    <source>
        <dbReference type="Proteomes" id="UP000001847"/>
    </source>
</evidence>
<dbReference type="EMBL" id="CP000786">
    <property type="protein sequence ID" value="ABZ99024.1"/>
    <property type="molecule type" value="Genomic_DNA"/>
</dbReference>
<protein>
    <submittedName>
        <fullName evidence="1">Uncharacterized protein</fullName>
    </submittedName>
</protein>
<keyword evidence="2" id="KW-1185">Reference proteome</keyword>
<accession>B0SP12</accession>
<dbReference type="Proteomes" id="UP000001847">
    <property type="component" value="Chromosome I"/>
</dbReference>